<dbReference type="AlphaFoldDB" id="K9EEB9"/>
<dbReference type="PROSITE" id="PS51257">
    <property type="entry name" value="PROKAR_LIPOPROTEIN"/>
    <property type="match status" value="1"/>
</dbReference>
<sequence>MRKGLAVLGVGLLALSGCSGRAEIPEPQPAASLERAALSESHFAEVSESIYATLAQADQNLDGQLLATRAYDPFYAERASRYNLKNILKDSYTVPAVPTQPQGDNSVAVSKAQGFPRYAVVAMQPAADSALPAVTVFSQPSARQNWGIWSSMAIMPGATLPSIAGGSQGAELIAADDSAGLVISPQQAIASYAQYLTNDDSQGLTFAASAEDPSKPDPFHAGVDSEIAALKAAFEGSGEAAYSFSPTDIAPVAMRDADGGAFVAVPLNYTMTIRVTAEGAKITLEDQRITAVATGQPGQSIGVDGEMRVTFNVQLAFRIPPAGAEPVITVIAASQPVVTKVENGAPAPDAGEEPAADAG</sequence>
<organism evidence="2 3">
    <name type="scientific">Actinobaculum massiliense ACS-171-V-Col2</name>
    <dbReference type="NCBI Taxonomy" id="883066"/>
    <lineage>
        <taxon>Bacteria</taxon>
        <taxon>Bacillati</taxon>
        <taxon>Actinomycetota</taxon>
        <taxon>Actinomycetes</taxon>
        <taxon>Actinomycetales</taxon>
        <taxon>Actinomycetaceae</taxon>
        <taxon>Actinobaculum</taxon>
    </lineage>
</organism>
<proteinExistence type="predicted"/>
<reference evidence="2 3" key="1">
    <citation type="submission" date="2012-09" db="EMBL/GenBank/DDBJ databases">
        <title>The Genome Sequence of Actinobaculum massiliae ACS-171-V-COL2.</title>
        <authorList>
            <consortium name="The Broad Institute Genome Sequencing Platform"/>
            <person name="Earl A."/>
            <person name="Ward D."/>
            <person name="Feldgarden M."/>
            <person name="Gevers D."/>
            <person name="Saerens B."/>
            <person name="Vaneechoutte M."/>
            <person name="Walker B."/>
            <person name="Young S.K."/>
            <person name="Zeng Q."/>
            <person name="Gargeya S."/>
            <person name="Fitzgerald M."/>
            <person name="Haas B."/>
            <person name="Abouelleil A."/>
            <person name="Alvarado L."/>
            <person name="Arachchi H.M."/>
            <person name="Berlin A."/>
            <person name="Chapman S.B."/>
            <person name="Goldberg J."/>
            <person name="Griggs A."/>
            <person name="Gujja S."/>
            <person name="Hansen M."/>
            <person name="Howarth C."/>
            <person name="Imamovic A."/>
            <person name="Larimer J."/>
            <person name="McCowen C."/>
            <person name="Montmayeur A."/>
            <person name="Murphy C."/>
            <person name="Neiman D."/>
            <person name="Pearson M."/>
            <person name="Priest M."/>
            <person name="Roberts A."/>
            <person name="Saif S."/>
            <person name="Shea T."/>
            <person name="Sisk P."/>
            <person name="Sykes S."/>
            <person name="Wortman J."/>
            <person name="Nusbaum C."/>
            <person name="Birren B."/>
        </authorList>
    </citation>
    <scope>NUCLEOTIDE SEQUENCE [LARGE SCALE GENOMIC DNA]</scope>
    <source>
        <strain evidence="3">ACS-171-V-Col2</strain>
    </source>
</reference>
<dbReference type="PATRIC" id="fig|883066.3.peg.389"/>
<dbReference type="eggNOG" id="ENOG502ZCCY">
    <property type="taxonomic scope" value="Bacteria"/>
</dbReference>
<protein>
    <recommendedName>
        <fullName evidence="1">DUF8094 domain-containing protein</fullName>
    </recommendedName>
</protein>
<evidence type="ECO:0000313" key="3">
    <source>
        <dbReference type="Proteomes" id="UP000009888"/>
    </source>
</evidence>
<evidence type="ECO:0000313" key="2">
    <source>
        <dbReference type="EMBL" id="EKU95584.1"/>
    </source>
</evidence>
<dbReference type="RefSeq" id="WP_007000589.1">
    <property type="nucleotide sequence ID" value="NZ_JH992955.1"/>
</dbReference>
<name>K9EEB9_9ACTO</name>
<dbReference type="EMBL" id="AGWL01000002">
    <property type="protein sequence ID" value="EKU95584.1"/>
    <property type="molecule type" value="Genomic_DNA"/>
</dbReference>
<dbReference type="InterPro" id="IPR058407">
    <property type="entry name" value="DUF8094"/>
</dbReference>
<evidence type="ECO:0000259" key="1">
    <source>
        <dbReference type="Pfam" id="PF26366"/>
    </source>
</evidence>
<dbReference type="Proteomes" id="UP000009888">
    <property type="component" value="Unassembled WGS sequence"/>
</dbReference>
<feature type="domain" description="DUF8094" evidence="1">
    <location>
        <begin position="54"/>
        <end position="303"/>
    </location>
</feature>
<dbReference type="STRING" id="202789.GCA_001457435_01766"/>
<gene>
    <name evidence="2" type="ORF">HMPREF9233_00371</name>
</gene>
<accession>K9EEB9</accession>
<comment type="caution">
    <text evidence="2">The sequence shown here is derived from an EMBL/GenBank/DDBJ whole genome shotgun (WGS) entry which is preliminary data.</text>
</comment>
<dbReference type="Pfam" id="PF26366">
    <property type="entry name" value="DUF8094"/>
    <property type="match status" value="1"/>
</dbReference>
<dbReference type="HOGENOM" id="CLU_066817_0_0_11"/>
<keyword evidence="3" id="KW-1185">Reference proteome</keyword>